<evidence type="ECO:0000256" key="4">
    <source>
        <dbReference type="ARBA" id="ARBA00022737"/>
    </source>
</evidence>
<dbReference type="GO" id="GO:0000398">
    <property type="term" value="P:mRNA splicing, via spliceosome"/>
    <property type="evidence" value="ECO:0007669"/>
    <property type="project" value="InterPro"/>
</dbReference>
<dbReference type="PROSITE" id="PS50103">
    <property type="entry name" value="ZF_C3H1"/>
    <property type="match status" value="2"/>
</dbReference>
<keyword evidence="4" id="KW-0677">Repeat</keyword>
<feature type="compositionally biased region" description="Basic and acidic residues" evidence="13">
    <location>
        <begin position="195"/>
        <end position="204"/>
    </location>
</feature>
<dbReference type="Proteomes" id="UP000195557">
    <property type="component" value="Unassembled WGS sequence"/>
</dbReference>
<feature type="compositionally biased region" description="Basic residues" evidence="13">
    <location>
        <begin position="205"/>
        <end position="214"/>
    </location>
</feature>
<evidence type="ECO:0000259" key="14">
    <source>
        <dbReference type="PROSITE" id="PS50102"/>
    </source>
</evidence>
<dbReference type="EMBL" id="KZ155825">
    <property type="protein sequence ID" value="OUS44274.1"/>
    <property type="molecule type" value="Genomic_DNA"/>
</dbReference>
<evidence type="ECO:0000313" key="16">
    <source>
        <dbReference type="EMBL" id="CEG00329.1"/>
    </source>
</evidence>
<evidence type="ECO:0000313" key="18">
    <source>
        <dbReference type="Proteomes" id="UP000009170"/>
    </source>
</evidence>
<accession>A0A1Y5I7R7</accession>
<dbReference type="STRING" id="70448.A0A096P8M6"/>
<dbReference type="GO" id="GO:0003677">
    <property type="term" value="F:DNA binding"/>
    <property type="evidence" value="ECO:0007669"/>
    <property type="project" value="UniProtKB-KW"/>
</dbReference>
<feature type="domain" description="C3H1-type" evidence="15">
    <location>
        <begin position="12"/>
        <end position="40"/>
    </location>
</feature>
<gene>
    <name evidence="17" type="ORF">BE221DRAFT_193724</name>
    <name evidence="16" type="ORF">OT_ostta16g01180</name>
</gene>
<dbReference type="GO" id="GO:0089701">
    <property type="term" value="C:U2AF complex"/>
    <property type="evidence" value="ECO:0007669"/>
    <property type="project" value="InterPro"/>
</dbReference>
<dbReference type="InParanoid" id="A0A096P8M6"/>
<dbReference type="PANTHER" id="PTHR12620">
    <property type="entry name" value="U2 SNRNP AUXILIARY FACTOR, SMALL SUBUNIT"/>
    <property type="match status" value="1"/>
</dbReference>
<dbReference type="OrthoDB" id="423462at2759"/>
<reference evidence="17" key="3">
    <citation type="submission" date="2017-04" db="EMBL/GenBank/DDBJ databases">
        <title>Population genomics of picophytoplankton unveils novel chromosome hypervariability.</title>
        <authorList>
            <consortium name="DOE Joint Genome Institute"/>
            <person name="Blanc-Mathieu R."/>
            <person name="Krasovec M."/>
            <person name="Hebrard M."/>
            <person name="Yau S."/>
            <person name="Desgranges E."/>
            <person name="Martin J."/>
            <person name="Schackwitz W."/>
            <person name="Kuo A."/>
            <person name="Salin G."/>
            <person name="Donnadieu C."/>
            <person name="Desdevises Y."/>
            <person name="Sanchez-Ferandin S."/>
            <person name="Moreau H."/>
            <person name="Rivals E."/>
            <person name="Grigoriev I.V."/>
            <person name="Grimsley N."/>
            <person name="Eyre-Walker A."/>
            <person name="Piganeau G."/>
        </authorList>
    </citation>
    <scope>NUCLEOTIDE SEQUENCE [LARGE SCALE GENOMIC DNA]</scope>
    <source>
        <strain evidence="17">RCC 1115</strain>
    </source>
</reference>
<keyword evidence="5 12" id="KW-0863">Zinc-finger</keyword>
<dbReference type="InterPro" id="IPR009145">
    <property type="entry name" value="U2AF_small"/>
</dbReference>
<evidence type="ECO:0000256" key="7">
    <source>
        <dbReference type="ARBA" id="ARBA00022884"/>
    </source>
</evidence>
<feature type="domain" description="C3H1-type" evidence="15">
    <location>
        <begin position="151"/>
        <end position="178"/>
    </location>
</feature>
<reference evidence="16 18" key="1">
    <citation type="journal article" date="2006" name="Proc. Natl. Acad. Sci. U.S.A.">
        <title>Genome analysis of the smallest free-living eukaryote Ostreococcus tauri unveils many unique features.</title>
        <authorList>
            <person name="Derelle E."/>
            <person name="Ferraz C."/>
            <person name="Rombauts S."/>
            <person name="Rouze P."/>
            <person name="Worden A.Z."/>
            <person name="Robbens S."/>
            <person name="Partensky F."/>
            <person name="Degroeve S."/>
            <person name="Echeynie S."/>
            <person name="Cooke R."/>
            <person name="Saeys Y."/>
            <person name="Wuyts J."/>
            <person name="Jabbari K."/>
            <person name="Bowler C."/>
            <person name="Panaud O."/>
            <person name="Piegu B."/>
            <person name="Ball S.G."/>
            <person name="Ral J.-P."/>
            <person name="Bouget F.-Y."/>
            <person name="Piganeau G."/>
            <person name="De Baets B."/>
            <person name="Picard A."/>
            <person name="Delseny M."/>
            <person name="Demaille J."/>
            <person name="Van de Peer Y."/>
            <person name="Moreau H."/>
        </authorList>
    </citation>
    <scope>NUCLEOTIDE SEQUENCE [LARGE SCALE GENOMIC DNA]</scope>
    <source>
        <strain evidence="16 18">OTTH0595</strain>
    </source>
</reference>
<dbReference type="InterPro" id="IPR035979">
    <property type="entry name" value="RBD_domain_sf"/>
</dbReference>
<dbReference type="InterPro" id="IPR003954">
    <property type="entry name" value="RRM_euk-type"/>
</dbReference>
<dbReference type="SMART" id="SM00360">
    <property type="entry name" value="RRM"/>
    <property type="match status" value="1"/>
</dbReference>
<name>A0A096P8M6_OSTTA</name>
<keyword evidence="3 12" id="KW-0479">Metal-binding</keyword>
<evidence type="ECO:0000256" key="8">
    <source>
        <dbReference type="ARBA" id="ARBA00023125"/>
    </source>
</evidence>
<evidence type="ECO:0000256" key="11">
    <source>
        <dbReference type="PROSITE-ProRule" id="PRU00176"/>
    </source>
</evidence>
<dbReference type="GO" id="GO:0003723">
    <property type="term" value="F:RNA binding"/>
    <property type="evidence" value="ECO:0007669"/>
    <property type="project" value="UniProtKB-UniRule"/>
</dbReference>
<dbReference type="SMART" id="SM00361">
    <property type="entry name" value="RRM_1"/>
    <property type="match status" value="1"/>
</dbReference>
<dbReference type="EMBL" id="CAID01000016">
    <property type="protein sequence ID" value="CEG00329.1"/>
    <property type="molecule type" value="Genomic_DNA"/>
</dbReference>
<dbReference type="InterPro" id="IPR012677">
    <property type="entry name" value="Nucleotide-bd_a/b_plait_sf"/>
</dbReference>
<dbReference type="SUPFAM" id="SSF54928">
    <property type="entry name" value="RNA-binding domain, RBD"/>
    <property type="match status" value="1"/>
</dbReference>
<evidence type="ECO:0000256" key="1">
    <source>
        <dbReference type="ARBA" id="ARBA00004123"/>
    </source>
</evidence>
<accession>A0A096P8M6</accession>
<evidence type="ECO:0000256" key="9">
    <source>
        <dbReference type="ARBA" id="ARBA00023187"/>
    </source>
</evidence>
<keyword evidence="10" id="KW-0539">Nucleus</keyword>
<evidence type="ECO:0000256" key="5">
    <source>
        <dbReference type="ARBA" id="ARBA00022771"/>
    </source>
</evidence>
<feature type="domain" description="RRM" evidence="14">
    <location>
        <begin position="85"/>
        <end position="149"/>
    </location>
</feature>
<dbReference type="Proteomes" id="UP000009170">
    <property type="component" value="Unassembled WGS sequence"/>
</dbReference>
<evidence type="ECO:0000256" key="3">
    <source>
        <dbReference type="ARBA" id="ARBA00022723"/>
    </source>
</evidence>
<feature type="zinc finger region" description="C3H1-type" evidence="12">
    <location>
        <begin position="12"/>
        <end position="40"/>
    </location>
</feature>
<feature type="zinc finger region" description="C3H1-type" evidence="12">
    <location>
        <begin position="151"/>
        <end position="178"/>
    </location>
</feature>
<keyword evidence="7 11" id="KW-0694">RNA-binding</keyword>
<dbReference type="FunCoup" id="A0A096P8M6">
    <property type="interactions" value="1700"/>
</dbReference>
<evidence type="ECO:0000256" key="10">
    <source>
        <dbReference type="ARBA" id="ARBA00023242"/>
    </source>
</evidence>
<keyword evidence="2" id="KW-0507">mRNA processing</keyword>
<dbReference type="PROSITE" id="PS50102">
    <property type="entry name" value="RRM"/>
    <property type="match status" value="1"/>
</dbReference>
<evidence type="ECO:0000256" key="12">
    <source>
        <dbReference type="PROSITE-ProRule" id="PRU00723"/>
    </source>
</evidence>
<evidence type="ECO:0000256" key="2">
    <source>
        <dbReference type="ARBA" id="ARBA00022664"/>
    </source>
</evidence>
<keyword evidence="18" id="KW-1185">Reference proteome</keyword>
<dbReference type="FunFam" id="3.30.70.330:FF:000122">
    <property type="entry name" value="Splicing factor U2AF small subunit"/>
    <property type="match status" value="1"/>
</dbReference>
<evidence type="ECO:0000256" key="13">
    <source>
        <dbReference type="SAM" id="MobiDB-lite"/>
    </source>
</evidence>
<dbReference type="InterPro" id="IPR000571">
    <property type="entry name" value="Znf_CCCH"/>
</dbReference>
<dbReference type="PRINTS" id="PR01848">
    <property type="entry name" value="U2AUXFACTOR"/>
</dbReference>
<keyword evidence="9" id="KW-0508">mRNA splicing</keyword>
<proteinExistence type="predicted"/>
<protein>
    <submittedName>
        <fullName evidence="16">U2 auxiliary factor small subunit</fullName>
    </submittedName>
</protein>
<dbReference type="InterPro" id="IPR000504">
    <property type="entry name" value="RRM_dom"/>
</dbReference>
<sequence>MAEHLASIFGTEKDRVNCPFYFKIGACRHGDRCSRLHNKPSASQTVLLTNMYRAEGAGGTVDPRDAASGKSASASAGQGHFEAFVEDLFEELDECGEIEGVNVCDNATDHMAGNVYVKFVDEDGARRALEKLQGRYYDGRPILVEYSPVTDFKESTCRQYEENSCTRGGYCNFMHLRPIGRSMRKQLYGRYLERRRRDDDERRDRRSRSPPRKRSRDDEDDGRVNAKGMSDDARRAMFAQWNEEGAD</sequence>
<dbReference type="Pfam" id="PF00076">
    <property type="entry name" value="RRM_1"/>
    <property type="match status" value="1"/>
</dbReference>
<evidence type="ECO:0000259" key="15">
    <source>
        <dbReference type="PROSITE" id="PS50103"/>
    </source>
</evidence>
<dbReference type="Gene3D" id="3.30.70.330">
    <property type="match status" value="1"/>
</dbReference>
<keyword evidence="6 12" id="KW-0862">Zinc</keyword>
<dbReference type="Pfam" id="PF00642">
    <property type="entry name" value="zf-CCCH"/>
    <property type="match status" value="2"/>
</dbReference>
<dbReference type="GO" id="GO:0008270">
    <property type="term" value="F:zinc ion binding"/>
    <property type="evidence" value="ECO:0007669"/>
    <property type="project" value="UniProtKB-KW"/>
</dbReference>
<evidence type="ECO:0000256" key="6">
    <source>
        <dbReference type="ARBA" id="ARBA00022833"/>
    </source>
</evidence>
<comment type="subcellular location">
    <subcellularLocation>
        <location evidence="1">Nucleus</location>
    </subcellularLocation>
</comment>
<evidence type="ECO:0000313" key="17">
    <source>
        <dbReference type="EMBL" id="OUS44274.1"/>
    </source>
</evidence>
<accession>A0A454XYL0</accession>
<reference evidence="16" key="2">
    <citation type="journal article" date="2014" name="BMC Genomics">
        <title>An improved genome of the model marine alga Ostreococcus tauri unfolds by assessing Illumina de novo assemblies.</title>
        <authorList>
            <person name="Blanc-Mathieu R."/>
            <person name="Verhelst B."/>
            <person name="Derelle E."/>
            <person name="Rombauts S."/>
            <person name="Bouget F.Y."/>
            <person name="Carre I."/>
            <person name="Chateau A."/>
            <person name="Eyre-Walker A."/>
            <person name="Grimsley N."/>
            <person name="Moreau H."/>
            <person name="Piegu B."/>
            <person name="Rivals E."/>
            <person name="Schackwitz W."/>
            <person name="Van de Peer Y."/>
            <person name="Piganeau G."/>
        </authorList>
    </citation>
    <scope>NUCLEOTIDE SEQUENCE</scope>
    <source>
        <strain evidence="16">RCC4221</strain>
    </source>
</reference>
<dbReference type="AlphaFoldDB" id="A0A096P8M6"/>
<feature type="region of interest" description="Disordered" evidence="13">
    <location>
        <begin position="195"/>
        <end position="247"/>
    </location>
</feature>
<keyword evidence="8" id="KW-0238">DNA-binding</keyword>
<organism evidence="16 18">
    <name type="scientific">Ostreococcus tauri</name>
    <name type="common">Marine green alga</name>
    <dbReference type="NCBI Taxonomy" id="70448"/>
    <lineage>
        <taxon>Eukaryota</taxon>
        <taxon>Viridiplantae</taxon>
        <taxon>Chlorophyta</taxon>
        <taxon>Mamiellophyceae</taxon>
        <taxon>Mamiellales</taxon>
        <taxon>Bathycoccaceae</taxon>
        <taxon>Ostreococcus</taxon>
    </lineage>
</organism>
<dbReference type="SMART" id="SM00356">
    <property type="entry name" value="ZnF_C3H1"/>
    <property type="match status" value="2"/>
</dbReference>